<evidence type="ECO:0008006" key="10">
    <source>
        <dbReference type="Google" id="ProtNLM"/>
    </source>
</evidence>
<evidence type="ECO:0000256" key="7">
    <source>
        <dbReference type="SAM" id="Phobius"/>
    </source>
</evidence>
<feature type="transmembrane region" description="Helical" evidence="7">
    <location>
        <begin position="172"/>
        <end position="194"/>
    </location>
</feature>
<feature type="transmembrane region" description="Helical" evidence="7">
    <location>
        <begin position="427"/>
        <end position="446"/>
    </location>
</feature>
<feature type="transmembrane region" description="Helical" evidence="7">
    <location>
        <begin position="143"/>
        <end position="160"/>
    </location>
</feature>
<protein>
    <recommendedName>
        <fullName evidence="10">Major facilitator superfamily (MFS) profile domain-containing protein</fullName>
    </recommendedName>
</protein>
<feature type="transmembrane region" description="Helical" evidence="7">
    <location>
        <begin position="201"/>
        <end position="221"/>
    </location>
</feature>
<evidence type="ECO:0000313" key="9">
    <source>
        <dbReference type="Proteomes" id="UP000053328"/>
    </source>
</evidence>
<evidence type="ECO:0000313" key="8">
    <source>
        <dbReference type="EMBL" id="KIW18693.1"/>
    </source>
</evidence>
<feature type="transmembrane region" description="Helical" evidence="7">
    <location>
        <begin position="338"/>
        <end position="358"/>
    </location>
</feature>
<comment type="subcellular location">
    <subcellularLocation>
        <location evidence="1">Membrane</location>
        <topology evidence="1">Multi-pass membrane protein</topology>
    </subcellularLocation>
</comment>
<keyword evidence="5 7" id="KW-0472">Membrane</keyword>
<keyword evidence="9" id="KW-1185">Reference proteome</keyword>
<evidence type="ECO:0000256" key="5">
    <source>
        <dbReference type="ARBA" id="ARBA00023136"/>
    </source>
</evidence>
<proteinExistence type="predicted"/>
<dbReference type="PANTHER" id="PTHR43791:SF36">
    <property type="entry name" value="TRANSPORTER, PUTATIVE (AFU_ORTHOLOGUE AFUA_6G08340)-RELATED"/>
    <property type="match status" value="1"/>
</dbReference>
<dbReference type="Gene3D" id="1.20.1250.20">
    <property type="entry name" value="MFS general substrate transporter like domains"/>
    <property type="match status" value="2"/>
</dbReference>
<dbReference type="GO" id="GO:0016020">
    <property type="term" value="C:membrane"/>
    <property type="evidence" value="ECO:0007669"/>
    <property type="project" value="UniProtKB-SubCell"/>
</dbReference>
<dbReference type="PANTHER" id="PTHR43791">
    <property type="entry name" value="PERMEASE-RELATED"/>
    <property type="match status" value="1"/>
</dbReference>
<evidence type="ECO:0000256" key="3">
    <source>
        <dbReference type="ARBA" id="ARBA00022692"/>
    </source>
</evidence>
<dbReference type="GO" id="GO:0022857">
    <property type="term" value="F:transmembrane transporter activity"/>
    <property type="evidence" value="ECO:0007669"/>
    <property type="project" value="InterPro"/>
</dbReference>
<dbReference type="SUPFAM" id="SSF103473">
    <property type="entry name" value="MFS general substrate transporter"/>
    <property type="match status" value="1"/>
</dbReference>
<dbReference type="GeneID" id="27330065"/>
<feature type="region of interest" description="Disordered" evidence="6">
    <location>
        <begin position="1"/>
        <end position="75"/>
    </location>
</feature>
<reference evidence="8 9" key="1">
    <citation type="submission" date="2015-01" db="EMBL/GenBank/DDBJ databases">
        <title>The Genome Sequence of Exophiala spinifera CBS89968.</title>
        <authorList>
            <consortium name="The Broad Institute Genomics Platform"/>
            <person name="Cuomo C."/>
            <person name="de Hoog S."/>
            <person name="Gorbushina A."/>
            <person name="Stielow B."/>
            <person name="Teixiera M."/>
            <person name="Abouelleil A."/>
            <person name="Chapman S.B."/>
            <person name="Priest M."/>
            <person name="Young S.K."/>
            <person name="Wortman J."/>
            <person name="Nusbaum C."/>
            <person name="Birren B."/>
        </authorList>
    </citation>
    <scope>NUCLEOTIDE SEQUENCE [LARGE SCALE GENOMIC DNA]</scope>
    <source>
        <strain evidence="8 9">CBS 89968</strain>
    </source>
</reference>
<accession>A0A0D2BIA1</accession>
<dbReference type="InterPro" id="IPR011701">
    <property type="entry name" value="MFS"/>
</dbReference>
<dbReference type="OrthoDB" id="2985014at2759"/>
<name>A0A0D2BIA1_9EURO</name>
<evidence type="ECO:0000256" key="4">
    <source>
        <dbReference type="ARBA" id="ARBA00022989"/>
    </source>
</evidence>
<keyword evidence="4 7" id="KW-1133">Transmembrane helix</keyword>
<dbReference type="FunFam" id="1.20.1250.20:FF:000013">
    <property type="entry name" value="MFS general substrate transporter"/>
    <property type="match status" value="1"/>
</dbReference>
<dbReference type="AlphaFoldDB" id="A0A0D2BIA1"/>
<evidence type="ECO:0000256" key="6">
    <source>
        <dbReference type="SAM" id="MobiDB-lite"/>
    </source>
</evidence>
<evidence type="ECO:0000256" key="2">
    <source>
        <dbReference type="ARBA" id="ARBA00022448"/>
    </source>
</evidence>
<feature type="transmembrane region" description="Helical" evidence="7">
    <location>
        <begin position="233"/>
        <end position="252"/>
    </location>
</feature>
<keyword evidence="2" id="KW-0813">Transport</keyword>
<dbReference type="Pfam" id="PF07690">
    <property type="entry name" value="MFS_1"/>
    <property type="match status" value="1"/>
</dbReference>
<feature type="compositionally biased region" description="Basic and acidic residues" evidence="6">
    <location>
        <begin position="1"/>
        <end position="11"/>
    </location>
</feature>
<keyword evidence="3 7" id="KW-0812">Transmembrane</keyword>
<organism evidence="8 9">
    <name type="scientific">Exophiala spinifera</name>
    <dbReference type="NCBI Taxonomy" id="91928"/>
    <lineage>
        <taxon>Eukaryota</taxon>
        <taxon>Fungi</taxon>
        <taxon>Dikarya</taxon>
        <taxon>Ascomycota</taxon>
        <taxon>Pezizomycotina</taxon>
        <taxon>Eurotiomycetes</taxon>
        <taxon>Chaetothyriomycetidae</taxon>
        <taxon>Chaetothyriales</taxon>
        <taxon>Herpotrichiellaceae</taxon>
        <taxon>Exophiala</taxon>
    </lineage>
</organism>
<dbReference type="Proteomes" id="UP000053328">
    <property type="component" value="Unassembled WGS sequence"/>
</dbReference>
<feature type="compositionally biased region" description="Basic and acidic residues" evidence="6">
    <location>
        <begin position="44"/>
        <end position="53"/>
    </location>
</feature>
<dbReference type="FunFam" id="1.20.1250.20:FF:000018">
    <property type="entry name" value="MFS transporter permease"/>
    <property type="match status" value="1"/>
</dbReference>
<feature type="transmembrane region" description="Helical" evidence="7">
    <location>
        <begin position="264"/>
        <end position="284"/>
    </location>
</feature>
<evidence type="ECO:0000256" key="1">
    <source>
        <dbReference type="ARBA" id="ARBA00004141"/>
    </source>
</evidence>
<feature type="transmembrane region" description="Helical" evidence="7">
    <location>
        <begin position="489"/>
        <end position="511"/>
    </location>
</feature>
<sequence>MDIDHVRDEKSNTGSVPHNNKHEARVMNASEDPILQPSSPNTKKTMDFSDEKPTVSTAENVNHGDADGDSHNAAVDIDKRRYDPTLAPRYTQEEEDAVIRKLDWHLMPLIFVLYSLSVLDRSNLGNARIAGMEDDIDLSGNRYDWLGTAFYISYILSQWTQVGWKAFPPHRWVAFAVFGWGTVSTLQAACSSWAGVMVCRVLLAIFEASFGPGVPGYLSYFYPREKLGLRTGIFLSGSAAANAYGSALAYGIAQAKGSIGPWRILFIVEGVPTCLLAIVAWFWLPDSPHDVRFLSEREKEIAIDLSLRQPGDRTGRKGLQWKQVLGGLVDYRSYLPPLMYFGCNVCFASLPLFVPTIISEMGAFSRIQSNGLSAPPYVFCFVAICSSAWFSDRIRYRGPFVVVPALLAATGYVVLGTTTGVAPRYFGLFLAVLIFVSVAMVLTWVGNTHATETKRFVALAILSTGGQCGPVLGTNVFPKSEGPYYRKGMWVSCGACLLVVVTACMQMALLARENKRRDAKYGTDRETVHLQEPDEYGNDKHFRYMV</sequence>
<dbReference type="STRING" id="91928.A0A0D2BIA1"/>
<dbReference type="RefSeq" id="XP_016238909.1">
    <property type="nucleotide sequence ID" value="XM_016377339.1"/>
</dbReference>
<dbReference type="EMBL" id="KN847493">
    <property type="protein sequence ID" value="KIW18693.1"/>
    <property type="molecule type" value="Genomic_DNA"/>
</dbReference>
<dbReference type="VEuPathDB" id="FungiDB:PV08_02982"/>
<dbReference type="InterPro" id="IPR036259">
    <property type="entry name" value="MFS_trans_sf"/>
</dbReference>
<feature type="transmembrane region" description="Helical" evidence="7">
    <location>
        <begin position="396"/>
        <end position="415"/>
    </location>
</feature>
<dbReference type="HOGENOM" id="CLU_001265_0_1_1"/>
<feature type="compositionally biased region" description="Basic and acidic residues" evidence="6">
    <location>
        <begin position="62"/>
        <end position="75"/>
    </location>
</feature>
<gene>
    <name evidence="8" type="ORF">PV08_02982</name>
</gene>